<protein>
    <recommendedName>
        <fullName evidence="3">Lipoprotein</fullName>
    </recommendedName>
</protein>
<organism evidence="1 2">
    <name type="scientific">Psychroflexus lacisalsi</name>
    <dbReference type="NCBI Taxonomy" id="503928"/>
    <lineage>
        <taxon>Bacteria</taxon>
        <taxon>Pseudomonadati</taxon>
        <taxon>Bacteroidota</taxon>
        <taxon>Flavobacteriia</taxon>
        <taxon>Flavobacteriales</taxon>
        <taxon>Flavobacteriaceae</taxon>
        <taxon>Psychroflexus</taxon>
    </lineage>
</organism>
<evidence type="ECO:0008006" key="3">
    <source>
        <dbReference type="Google" id="ProtNLM"/>
    </source>
</evidence>
<dbReference type="Proteomes" id="UP001500185">
    <property type="component" value="Unassembled WGS sequence"/>
</dbReference>
<dbReference type="EMBL" id="BAAAGG010000005">
    <property type="protein sequence ID" value="GAA0755568.1"/>
    <property type="molecule type" value="Genomic_DNA"/>
</dbReference>
<reference evidence="2" key="1">
    <citation type="journal article" date="2019" name="Int. J. Syst. Evol. Microbiol.">
        <title>The Global Catalogue of Microorganisms (GCM) 10K type strain sequencing project: providing services to taxonomists for standard genome sequencing and annotation.</title>
        <authorList>
            <consortium name="The Broad Institute Genomics Platform"/>
            <consortium name="The Broad Institute Genome Sequencing Center for Infectious Disease"/>
            <person name="Wu L."/>
            <person name="Ma J."/>
        </authorList>
    </citation>
    <scope>NUCLEOTIDE SEQUENCE [LARGE SCALE GENOMIC DNA]</scope>
    <source>
        <strain evidence="2">JCM 16231</strain>
    </source>
</reference>
<evidence type="ECO:0000313" key="2">
    <source>
        <dbReference type="Proteomes" id="UP001500185"/>
    </source>
</evidence>
<gene>
    <name evidence="1" type="ORF">GCM10009433_10200</name>
</gene>
<accession>A0ABN1K5N5</accession>
<evidence type="ECO:0000313" key="1">
    <source>
        <dbReference type="EMBL" id="GAA0755568.1"/>
    </source>
</evidence>
<sequence length="149" mass="16900">MIPILNGCSSTNDDNDEIDCALIDIAIPSLYVKIIDSTNANLIENGTIYPDKIEVDGNFQNPSFRFIPESVSVDPEFFNTLNLFIPNATNFQYTLHLDDLETIVIDFTAERISFICDVTYYEPSKAIINNLEVELIEVKPLRYMVVVKI</sequence>
<keyword evidence="2" id="KW-1185">Reference proteome</keyword>
<proteinExistence type="predicted"/>
<comment type="caution">
    <text evidence="1">The sequence shown here is derived from an EMBL/GenBank/DDBJ whole genome shotgun (WGS) entry which is preliminary data.</text>
</comment>
<name>A0ABN1K5N5_9FLAO</name>